<gene>
    <name evidence="1" type="ORF">DSM5745_04988</name>
</gene>
<proteinExistence type="predicted"/>
<dbReference type="GeneID" id="38115358"/>
<dbReference type="AlphaFoldDB" id="A0A3D8S5U1"/>
<keyword evidence="2" id="KW-1185">Reference proteome</keyword>
<comment type="caution">
    <text evidence="1">The sequence shown here is derived from an EMBL/GenBank/DDBJ whole genome shotgun (WGS) entry which is preliminary data.</text>
</comment>
<dbReference type="Proteomes" id="UP000256690">
    <property type="component" value="Unassembled WGS sequence"/>
</dbReference>
<sequence length="145" mass="16781">MCDLPDLSSLKSSVRASPASRRAYRAARYVILQNILHNYYGGLVILSDAIAAVRSRGLSMEDDETKEAAIDLLDSRRQFQFVRPRDVDEIIELLRLHELANWFIEGLKKTMGCAIGMPEREWSPFLPIQVSGEERRRFYRGFYRL</sequence>
<evidence type="ECO:0000313" key="1">
    <source>
        <dbReference type="EMBL" id="RDW81431.1"/>
    </source>
</evidence>
<protein>
    <submittedName>
        <fullName evidence="1">Uncharacterized protein</fullName>
    </submittedName>
</protein>
<dbReference type="EMBL" id="PVWQ01000005">
    <property type="protein sequence ID" value="RDW81431.1"/>
    <property type="molecule type" value="Genomic_DNA"/>
</dbReference>
<evidence type="ECO:0000313" key="2">
    <source>
        <dbReference type="Proteomes" id="UP000256690"/>
    </source>
</evidence>
<reference evidence="1 2" key="1">
    <citation type="journal article" date="2018" name="IMA Fungus">
        <title>IMA Genome-F 9: Draft genome sequence of Annulohypoxylon stygium, Aspergillus mulundensis, Berkeleyomyces basicola (syn. Thielaviopsis basicola), Ceratocystis smalleyi, two Cercospora beticola strains, Coleophoma cylindrospora, Fusarium fracticaudum, Phialophora cf. hyalina, and Morchella septimelata.</title>
        <authorList>
            <person name="Wingfield B.D."/>
            <person name="Bills G.F."/>
            <person name="Dong Y."/>
            <person name="Huang W."/>
            <person name="Nel W.J."/>
            <person name="Swalarsk-Parry B.S."/>
            <person name="Vaghefi N."/>
            <person name="Wilken P.M."/>
            <person name="An Z."/>
            <person name="de Beer Z.W."/>
            <person name="De Vos L."/>
            <person name="Chen L."/>
            <person name="Duong T.A."/>
            <person name="Gao Y."/>
            <person name="Hammerbacher A."/>
            <person name="Kikkert J.R."/>
            <person name="Li Y."/>
            <person name="Li H."/>
            <person name="Li K."/>
            <person name="Li Q."/>
            <person name="Liu X."/>
            <person name="Ma X."/>
            <person name="Naidoo K."/>
            <person name="Pethybridge S.J."/>
            <person name="Sun J."/>
            <person name="Steenkamp E.T."/>
            <person name="van der Nest M.A."/>
            <person name="van Wyk S."/>
            <person name="Wingfield M.J."/>
            <person name="Xiong C."/>
            <person name="Yue Q."/>
            <person name="Zhang X."/>
        </authorList>
    </citation>
    <scope>NUCLEOTIDE SEQUENCE [LARGE SCALE GENOMIC DNA]</scope>
    <source>
        <strain evidence="1 2">DSM 5745</strain>
    </source>
</reference>
<dbReference type="RefSeq" id="XP_026604484.1">
    <property type="nucleotide sequence ID" value="XM_026747004.1"/>
</dbReference>
<dbReference type="OrthoDB" id="5427059at2759"/>
<organism evidence="1 2">
    <name type="scientific">Aspergillus mulundensis</name>
    <dbReference type="NCBI Taxonomy" id="1810919"/>
    <lineage>
        <taxon>Eukaryota</taxon>
        <taxon>Fungi</taxon>
        <taxon>Dikarya</taxon>
        <taxon>Ascomycota</taxon>
        <taxon>Pezizomycotina</taxon>
        <taxon>Eurotiomycetes</taxon>
        <taxon>Eurotiomycetidae</taxon>
        <taxon>Eurotiales</taxon>
        <taxon>Aspergillaceae</taxon>
        <taxon>Aspergillus</taxon>
        <taxon>Aspergillus subgen. Nidulantes</taxon>
    </lineage>
</organism>
<accession>A0A3D8S5U1</accession>
<name>A0A3D8S5U1_9EURO</name>